<comment type="pathway">
    <text evidence="1">Carbohydrate degradation; glycolysis; pyruvate from D-glyceraldehyde 3-phosphate: step 5/5.</text>
</comment>
<dbReference type="InterPro" id="IPR015806">
    <property type="entry name" value="Pyrv_Knase_insert_dom_sf"/>
</dbReference>
<keyword evidence="6" id="KW-0547">Nucleotide-binding</keyword>
<evidence type="ECO:0000259" key="12">
    <source>
        <dbReference type="Pfam" id="PF00224"/>
    </source>
</evidence>
<evidence type="ECO:0000256" key="2">
    <source>
        <dbReference type="ARBA" id="ARBA00008663"/>
    </source>
</evidence>
<dbReference type="Gene3D" id="3.40.1380.20">
    <property type="entry name" value="Pyruvate kinase, C-terminal domain"/>
    <property type="match status" value="1"/>
</dbReference>
<evidence type="ECO:0000256" key="1">
    <source>
        <dbReference type="ARBA" id="ARBA00004997"/>
    </source>
</evidence>
<dbReference type="InterPro" id="IPR040442">
    <property type="entry name" value="Pyrv_kinase-like_dom_sf"/>
</dbReference>
<dbReference type="InterPro" id="IPR001697">
    <property type="entry name" value="Pyr_Knase"/>
</dbReference>
<feature type="domain" description="Pyruvate kinase barrel" evidence="12">
    <location>
        <begin position="4"/>
        <end position="325"/>
    </location>
</feature>
<keyword evidence="8" id="KW-0067">ATP-binding</keyword>
<dbReference type="Pfam" id="PF02887">
    <property type="entry name" value="PK_C"/>
    <property type="match status" value="1"/>
</dbReference>
<evidence type="ECO:0000256" key="5">
    <source>
        <dbReference type="ARBA" id="ARBA00022723"/>
    </source>
</evidence>
<dbReference type="NCBIfam" id="NF004978">
    <property type="entry name" value="PRK06354.1"/>
    <property type="match status" value="1"/>
</dbReference>
<dbReference type="GO" id="GO:0030955">
    <property type="term" value="F:potassium ion binding"/>
    <property type="evidence" value="ECO:0007669"/>
    <property type="project" value="InterPro"/>
</dbReference>
<dbReference type="GO" id="GO:0016301">
    <property type="term" value="F:kinase activity"/>
    <property type="evidence" value="ECO:0007669"/>
    <property type="project" value="UniProtKB-KW"/>
</dbReference>
<dbReference type="FunFam" id="2.40.33.10:FF:000001">
    <property type="entry name" value="Pyruvate kinase"/>
    <property type="match status" value="1"/>
</dbReference>
<feature type="domain" description="Pyruvate kinase C-terminal" evidence="13">
    <location>
        <begin position="358"/>
        <end position="470"/>
    </location>
</feature>
<dbReference type="InterPro" id="IPR015793">
    <property type="entry name" value="Pyrv_Knase_brl"/>
</dbReference>
<dbReference type="SUPFAM" id="SSF52935">
    <property type="entry name" value="PK C-terminal domain-like"/>
    <property type="match status" value="1"/>
</dbReference>
<sequence>MKDNKTKIVATLGPASDSPAIIKQLIQCGVNVFRLNFSHGTHDQHRANYNNIRNTAKDLGKVIGILLDLQGPKIRVGKFANDKVVLTEGDMFILSCDSDELGSQQKVSVSYKELYKDVVANDELLFDDGKLRVVVKSIVAKEINTIVIVGGTLGNNKGINIPTADLSVAAMTKKDIEDLAFGVSLGVDWVALSFVRKHEDLLLARHYLNLHKSDAKLMAKIEKPAAITNFDEILATADGIMVARGDLGVELSPQEVPMLQKRLIRKSRQAGKPVVTATQMLETMITSPVPTRAEASDVANAIFDGTDAIMLSAETAVGKFPLQAVTTMRTIANSVEKDDEYTARMLERQMHTEENTPDAVSSAACNIASNIKAKVMVCFSSSGATALRVARNRIQTNVIAISPKIKSCQQLSISWGIHPVLSPDANNTNDMVTISAAIIHKCNAAEIGDRYVITAGVPFGMSGTTNIIRVEKLT</sequence>
<accession>A0A3B0WBT3</accession>
<dbReference type="InterPro" id="IPR015813">
    <property type="entry name" value="Pyrv/PenolPyrv_kinase-like_dom"/>
</dbReference>
<dbReference type="InterPro" id="IPR011037">
    <property type="entry name" value="Pyrv_Knase-like_insert_dom_sf"/>
</dbReference>
<dbReference type="EMBL" id="UOEW01000334">
    <property type="protein sequence ID" value="VAW41996.1"/>
    <property type="molecule type" value="Genomic_DNA"/>
</dbReference>
<dbReference type="SUPFAM" id="SSF51621">
    <property type="entry name" value="Phosphoenolpyruvate/pyruvate domain"/>
    <property type="match status" value="1"/>
</dbReference>
<keyword evidence="11 14" id="KW-0670">Pyruvate</keyword>
<evidence type="ECO:0000256" key="3">
    <source>
        <dbReference type="ARBA" id="ARBA00012142"/>
    </source>
</evidence>
<dbReference type="NCBIfam" id="TIGR01064">
    <property type="entry name" value="pyruv_kin"/>
    <property type="match status" value="1"/>
</dbReference>
<evidence type="ECO:0000256" key="9">
    <source>
        <dbReference type="ARBA" id="ARBA00022842"/>
    </source>
</evidence>
<keyword evidence="9" id="KW-0460">Magnesium</keyword>
<reference evidence="14" key="1">
    <citation type="submission" date="2018-06" db="EMBL/GenBank/DDBJ databases">
        <authorList>
            <person name="Zhirakovskaya E."/>
        </authorList>
    </citation>
    <scope>NUCLEOTIDE SEQUENCE</scope>
</reference>
<evidence type="ECO:0000256" key="10">
    <source>
        <dbReference type="ARBA" id="ARBA00023152"/>
    </source>
</evidence>
<proteinExistence type="inferred from homology"/>
<keyword evidence="5" id="KW-0479">Metal-binding</keyword>
<comment type="similarity">
    <text evidence="2">Belongs to the pyruvate kinase family.</text>
</comment>
<name>A0A3B0WBT3_9ZZZZ</name>
<dbReference type="GO" id="GO:0004743">
    <property type="term" value="F:pyruvate kinase activity"/>
    <property type="evidence" value="ECO:0007669"/>
    <property type="project" value="UniProtKB-EC"/>
</dbReference>
<evidence type="ECO:0000259" key="13">
    <source>
        <dbReference type="Pfam" id="PF02887"/>
    </source>
</evidence>
<protein>
    <recommendedName>
        <fullName evidence="3">pyruvate kinase</fullName>
        <ecNumber evidence="3">2.7.1.40</ecNumber>
    </recommendedName>
</protein>
<gene>
    <name evidence="14" type="ORF">MNBD_GAMMA01-946</name>
</gene>
<keyword evidence="10" id="KW-0324">Glycolysis</keyword>
<dbReference type="EC" id="2.7.1.40" evidence="3"/>
<dbReference type="NCBIfam" id="NF004491">
    <property type="entry name" value="PRK05826.1"/>
    <property type="match status" value="1"/>
</dbReference>
<evidence type="ECO:0000256" key="6">
    <source>
        <dbReference type="ARBA" id="ARBA00022741"/>
    </source>
</evidence>
<evidence type="ECO:0000256" key="4">
    <source>
        <dbReference type="ARBA" id="ARBA00022679"/>
    </source>
</evidence>
<dbReference type="GO" id="GO:0000287">
    <property type="term" value="F:magnesium ion binding"/>
    <property type="evidence" value="ECO:0007669"/>
    <property type="project" value="InterPro"/>
</dbReference>
<evidence type="ECO:0000256" key="8">
    <source>
        <dbReference type="ARBA" id="ARBA00022840"/>
    </source>
</evidence>
<dbReference type="InterPro" id="IPR036918">
    <property type="entry name" value="Pyrv_Knase_C_sf"/>
</dbReference>
<dbReference type="Gene3D" id="3.20.20.60">
    <property type="entry name" value="Phosphoenolpyruvate-binding domains"/>
    <property type="match status" value="1"/>
</dbReference>
<dbReference type="Pfam" id="PF00224">
    <property type="entry name" value="PK"/>
    <property type="match status" value="1"/>
</dbReference>
<evidence type="ECO:0000256" key="7">
    <source>
        <dbReference type="ARBA" id="ARBA00022777"/>
    </source>
</evidence>
<dbReference type="PRINTS" id="PR01050">
    <property type="entry name" value="PYRUVTKNASE"/>
</dbReference>
<dbReference type="UniPathway" id="UPA00109">
    <property type="reaction ID" value="UER00188"/>
</dbReference>
<dbReference type="PANTHER" id="PTHR11817">
    <property type="entry name" value="PYRUVATE KINASE"/>
    <property type="match status" value="1"/>
</dbReference>
<dbReference type="Gene3D" id="2.40.33.10">
    <property type="entry name" value="PK beta-barrel domain-like"/>
    <property type="match status" value="1"/>
</dbReference>
<organism evidence="14">
    <name type="scientific">hydrothermal vent metagenome</name>
    <dbReference type="NCBI Taxonomy" id="652676"/>
    <lineage>
        <taxon>unclassified sequences</taxon>
        <taxon>metagenomes</taxon>
        <taxon>ecological metagenomes</taxon>
    </lineage>
</organism>
<keyword evidence="4 14" id="KW-0808">Transferase</keyword>
<dbReference type="SUPFAM" id="SSF50800">
    <property type="entry name" value="PK beta-barrel domain-like"/>
    <property type="match status" value="1"/>
</dbReference>
<dbReference type="InterPro" id="IPR015795">
    <property type="entry name" value="Pyrv_Knase_C"/>
</dbReference>
<evidence type="ECO:0000313" key="14">
    <source>
        <dbReference type="EMBL" id="VAW41996.1"/>
    </source>
</evidence>
<dbReference type="GO" id="GO:0005524">
    <property type="term" value="F:ATP binding"/>
    <property type="evidence" value="ECO:0007669"/>
    <property type="project" value="UniProtKB-KW"/>
</dbReference>
<evidence type="ECO:0000256" key="11">
    <source>
        <dbReference type="ARBA" id="ARBA00023317"/>
    </source>
</evidence>
<dbReference type="AlphaFoldDB" id="A0A3B0WBT3"/>
<keyword evidence="7 14" id="KW-0418">Kinase</keyword>